<name>A0AAD6TBV1_9AGAR</name>
<dbReference type="Proteomes" id="UP001218188">
    <property type="component" value="Unassembled WGS sequence"/>
</dbReference>
<protein>
    <submittedName>
        <fullName evidence="2">Uncharacterized protein</fullName>
    </submittedName>
</protein>
<gene>
    <name evidence="2" type="ORF">C8F04DRAFT_1389953</name>
</gene>
<evidence type="ECO:0000313" key="3">
    <source>
        <dbReference type="Proteomes" id="UP001218188"/>
    </source>
</evidence>
<organism evidence="2 3">
    <name type="scientific">Mycena alexandri</name>
    <dbReference type="NCBI Taxonomy" id="1745969"/>
    <lineage>
        <taxon>Eukaryota</taxon>
        <taxon>Fungi</taxon>
        <taxon>Dikarya</taxon>
        <taxon>Basidiomycota</taxon>
        <taxon>Agaricomycotina</taxon>
        <taxon>Agaricomycetes</taxon>
        <taxon>Agaricomycetidae</taxon>
        <taxon>Agaricales</taxon>
        <taxon>Marasmiineae</taxon>
        <taxon>Mycenaceae</taxon>
        <taxon>Mycena</taxon>
    </lineage>
</organism>
<evidence type="ECO:0000313" key="2">
    <source>
        <dbReference type="EMBL" id="KAJ7043093.1"/>
    </source>
</evidence>
<proteinExistence type="predicted"/>
<accession>A0AAD6TBV1</accession>
<dbReference type="EMBL" id="JARJCM010000010">
    <property type="protein sequence ID" value="KAJ7043093.1"/>
    <property type="molecule type" value="Genomic_DNA"/>
</dbReference>
<evidence type="ECO:0000256" key="1">
    <source>
        <dbReference type="SAM" id="MobiDB-lite"/>
    </source>
</evidence>
<feature type="region of interest" description="Disordered" evidence="1">
    <location>
        <begin position="1"/>
        <end position="29"/>
    </location>
</feature>
<sequence length="231" mass="25255">MLAEAQKERLRKKEEAERERKRKRKLRDTIKEKHRVQIARAETSKTIQHVVPGSAMVSYGAGALIQHVLPGSNSCRIGVSNLPLDATREEVEGLFTQQGIAAGTFHVLGLAKSPDRHLEADVVIDKERGEKIAVGPEGIEFRDEVLGIPGATLTHVAFTYISRTLDLAFIRVLLGTNKKAVGAPKVRAETLAAGEKLPLWSASFASPAGETFIFSLSTRMRVHARAARDCA</sequence>
<reference evidence="2" key="1">
    <citation type="submission" date="2023-03" db="EMBL/GenBank/DDBJ databases">
        <title>Massive genome expansion in bonnet fungi (Mycena s.s.) driven by repeated elements and novel gene families across ecological guilds.</title>
        <authorList>
            <consortium name="Lawrence Berkeley National Laboratory"/>
            <person name="Harder C.B."/>
            <person name="Miyauchi S."/>
            <person name="Viragh M."/>
            <person name="Kuo A."/>
            <person name="Thoen E."/>
            <person name="Andreopoulos B."/>
            <person name="Lu D."/>
            <person name="Skrede I."/>
            <person name="Drula E."/>
            <person name="Henrissat B."/>
            <person name="Morin E."/>
            <person name="Kohler A."/>
            <person name="Barry K."/>
            <person name="LaButti K."/>
            <person name="Morin E."/>
            <person name="Salamov A."/>
            <person name="Lipzen A."/>
            <person name="Mereny Z."/>
            <person name="Hegedus B."/>
            <person name="Baldrian P."/>
            <person name="Stursova M."/>
            <person name="Weitz H."/>
            <person name="Taylor A."/>
            <person name="Grigoriev I.V."/>
            <person name="Nagy L.G."/>
            <person name="Martin F."/>
            <person name="Kauserud H."/>
        </authorList>
    </citation>
    <scope>NUCLEOTIDE SEQUENCE</scope>
    <source>
        <strain evidence="2">CBHHK200</strain>
    </source>
</reference>
<feature type="compositionally biased region" description="Basic residues" evidence="1">
    <location>
        <begin position="20"/>
        <end position="29"/>
    </location>
</feature>
<keyword evidence="3" id="KW-1185">Reference proteome</keyword>
<feature type="compositionally biased region" description="Basic and acidic residues" evidence="1">
    <location>
        <begin position="1"/>
        <end position="19"/>
    </location>
</feature>
<dbReference type="AlphaFoldDB" id="A0AAD6TBV1"/>
<comment type="caution">
    <text evidence="2">The sequence shown here is derived from an EMBL/GenBank/DDBJ whole genome shotgun (WGS) entry which is preliminary data.</text>
</comment>